<comment type="caution">
    <text evidence="1">The sequence shown here is derived from an EMBL/GenBank/DDBJ whole genome shotgun (WGS) entry which is preliminary data.</text>
</comment>
<dbReference type="Proteomes" id="UP001222325">
    <property type="component" value="Unassembled WGS sequence"/>
</dbReference>
<accession>A0AAD6XWY6</accession>
<name>A0AAD6XWY6_9AGAR</name>
<keyword evidence="2" id="KW-1185">Reference proteome</keyword>
<dbReference type="AlphaFoldDB" id="A0AAD6XWY6"/>
<protein>
    <submittedName>
        <fullName evidence="1">Uncharacterized protein</fullName>
    </submittedName>
</protein>
<organism evidence="1 2">
    <name type="scientific">Mycena belliarum</name>
    <dbReference type="NCBI Taxonomy" id="1033014"/>
    <lineage>
        <taxon>Eukaryota</taxon>
        <taxon>Fungi</taxon>
        <taxon>Dikarya</taxon>
        <taxon>Basidiomycota</taxon>
        <taxon>Agaricomycotina</taxon>
        <taxon>Agaricomycetes</taxon>
        <taxon>Agaricomycetidae</taxon>
        <taxon>Agaricales</taxon>
        <taxon>Marasmiineae</taxon>
        <taxon>Mycenaceae</taxon>
        <taxon>Mycena</taxon>
    </lineage>
</organism>
<sequence length="120" mass="12446">MAMEAVNIPNSNPMQQIIAMNQNMIQLVQAFNQVQAQVVATHNAVITSNQLLTEGLQLVPMRSHNAAATASTHLRYPPGVLAPVAAGGAMPLTLADAVGLTGPQSVAAVNALITPNRAKS</sequence>
<dbReference type="EMBL" id="JARJCN010000008">
    <property type="protein sequence ID" value="KAJ7098599.1"/>
    <property type="molecule type" value="Genomic_DNA"/>
</dbReference>
<evidence type="ECO:0000313" key="1">
    <source>
        <dbReference type="EMBL" id="KAJ7098599.1"/>
    </source>
</evidence>
<proteinExistence type="predicted"/>
<reference evidence="1" key="1">
    <citation type="submission" date="2023-03" db="EMBL/GenBank/DDBJ databases">
        <title>Massive genome expansion in bonnet fungi (Mycena s.s.) driven by repeated elements and novel gene families across ecological guilds.</title>
        <authorList>
            <consortium name="Lawrence Berkeley National Laboratory"/>
            <person name="Harder C.B."/>
            <person name="Miyauchi S."/>
            <person name="Viragh M."/>
            <person name="Kuo A."/>
            <person name="Thoen E."/>
            <person name="Andreopoulos B."/>
            <person name="Lu D."/>
            <person name="Skrede I."/>
            <person name="Drula E."/>
            <person name="Henrissat B."/>
            <person name="Morin E."/>
            <person name="Kohler A."/>
            <person name="Barry K."/>
            <person name="LaButti K."/>
            <person name="Morin E."/>
            <person name="Salamov A."/>
            <person name="Lipzen A."/>
            <person name="Mereny Z."/>
            <person name="Hegedus B."/>
            <person name="Baldrian P."/>
            <person name="Stursova M."/>
            <person name="Weitz H."/>
            <person name="Taylor A."/>
            <person name="Grigoriev I.V."/>
            <person name="Nagy L.G."/>
            <person name="Martin F."/>
            <person name="Kauserud H."/>
        </authorList>
    </citation>
    <scope>NUCLEOTIDE SEQUENCE</scope>
    <source>
        <strain evidence="1">CBHHK173m</strain>
    </source>
</reference>
<gene>
    <name evidence="1" type="ORF">B0H15DRAFT_797297</name>
</gene>
<evidence type="ECO:0000313" key="2">
    <source>
        <dbReference type="Proteomes" id="UP001222325"/>
    </source>
</evidence>